<dbReference type="Proteomes" id="UP000054985">
    <property type="component" value="Unassembled WGS sequence"/>
</dbReference>
<feature type="transmembrane region" description="Helical" evidence="1">
    <location>
        <begin position="143"/>
        <end position="166"/>
    </location>
</feature>
<feature type="transmembrane region" description="Helical" evidence="1">
    <location>
        <begin position="12"/>
        <end position="32"/>
    </location>
</feature>
<feature type="transmembrane region" description="Helical" evidence="1">
    <location>
        <begin position="38"/>
        <end position="58"/>
    </location>
</feature>
<accession>A0A378K4R4</accession>
<evidence type="ECO:0000313" key="5">
    <source>
        <dbReference type="Proteomes" id="UP000254040"/>
    </source>
</evidence>
<evidence type="ECO:0000313" key="2">
    <source>
        <dbReference type="EMBL" id="KTD34253.1"/>
    </source>
</evidence>
<dbReference type="Proteomes" id="UP000254040">
    <property type="component" value="Unassembled WGS sequence"/>
</dbReference>
<name>A0A378K4R4_9GAMM</name>
<evidence type="ECO:0000256" key="1">
    <source>
        <dbReference type="SAM" id="Phobius"/>
    </source>
</evidence>
<keyword evidence="4" id="KW-1185">Reference proteome</keyword>
<feature type="transmembrane region" description="Helical" evidence="1">
    <location>
        <begin position="172"/>
        <end position="193"/>
    </location>
</feature>
<evidence type="ECO:0008006" key="6">
    <source>
        <dbReference type="Google" id="ProtNLM"/>
    </source>
</evidence>
<feature type="transmembrane region" description="Helical" evidence="1">
    <location>
        <begin position="78"/>
        <end position="98"/>
    </location>
</feature>
<keyword evidence="1" id="KW-0472">Membrane</keyword>
<gene>
    <name evidence="2" type="ORF">Lmor_1650</name>
    <name evidence="3" type="ORF">NCTC12239_01810</name>
</gene>
<reference evidence="2 4" key="1">
    <citation type="submission" date="2015-11" db="EMBL/GenBank/DDBJ databases">
        <title>Genomic analysis of 38 Legionella species identifies large and diverse effector repertoires.</title>
        <authorList>
            <person name="Burstein D."/>
            <person name="Amaro F."/>
            <person name="Zusman T."/>
            <person name="Lifshitz Z."/>
            <person name="Cohen O."/>
            <person name="Gilbert J.A."/>
            <person name="Pupko T."/>
            <person name="Shuman H.A."/>
            <person name="Segal G."/>
        </authorList>
    </citation>
    <scope>NUCLEOTIDE SEQUENCE [LARGE SCALE GENOMIC DNA]</scope>
    <source>
        <strain evidence="2 4">ATCC 43877</strain>
    </source>
</reference>
<sequence>MTQAKKISKASSYFFLIGFIVSKIQYLPILFVSIIPNIISLCSYFMAYGLWFISSHFLDSNKPDKKEWYGFAQFKEQFLYAATIGLIASLISIASLFFPVLIVPTTWLFFTSNLFWSIGEYNKLMHPSESDVNFSYSYQQASLSYAVTMTTIACTTALSATLIFIVPPITMPVLIVSTIISSGLGVLSCEYWLDYTFGNHKRTPPMTQSYHQVSNSLGAAAPSNPNNDSPEPYHGEVLLKSTSIIASNNETKESDLSIQSCTPSR</sequence>
<keyword evidence="1" id="KW-0812">Transmembrane</keyword>
<dbReference type="EMBL" id="LNYN01000020">
    <property type="protein sequence ID" value="KTD34253.1"/>
    <property type="molecule type" value="Genomic_DNA"/>
</dbReference>
<proteinExistence type="predicted"/>
<evidence type="ECO:0000313" key="4">
    <source>
        <dbReference type="Proteomes" id="UP000054985"/>
    </source>
</evidence>
<evidence type="ECO:0000313" key="3">
    <source>
        <dbReference type="EMBL" id="STX62871.1"/>
    </source>
</evidence>
<dbReference type="RefSeq" id="WP_028384545.1">
    <property type="nucleotide sequence ID" value="NZ_CAAAJG010000001.1"/>
</dbReference>
<dbReference type="OrthoDB" id="5651454at2"/>
<dbReference type="AlphaFoldDB" id="A0A378K4R4"/>
<reference evidence="3 5" key="2">
    <citation type="submission" date="2018-06" db="EMBL/GenBank/DDBJ databases">
        <authorList>
            <consortium name="Pathogen Informatics"/>
            <person name="Doyle S."/>
        </authorList>
    </citation>
    <scope>NUCLEOTIDE SEQUENCE [LARGE SCALE GENOMIC DNA]</scope>
    <source>
        <strain evidence="3 5">NCTC12239</strain>
    </source>
</reference>
<organism evidence="3 5">
    <name type="scientific">Legionella moravica</name>
    <dbReference type="NCBI Taxonomy" id="39962"/>
    <lineage>
        <taxon>Bacteria</taxon>
        <taxon>Pseudomonadati</taxon>
        <taxon>Pseudomonadota</taxon>
        <taxon>Gammaproteobacteria</taxon>
        <taxon>Legionellales</taxon>
        <taxon>Legionellaceae</taxon>
        <taxon>Legionella</taxon>
    </lineage>
</organism>
<dbReference type="EMBL" id="UGOG01000001">
    <property type="protein sequence ID" value="STX62871.1"/>
    <property type="molecule type" value="Genomic_DNA"/>
</dbReference>
<keyword evidence="1" id="KW-1133">Transmembrane helix</keyword>
<dbReference type="STRING" id="39962.Lmor_1650"/>
<protein>
    <recommendedName>
        <fullName evidence="6">Transmembrane protein</fullName>
    </recommendedName>
</protein>